<reference evidence="1" key="2">
    <citation type="journal article" date="2015" name="Fish Shellfish Immunol.">
        <title>Early steps in the European eel (Anguilla anguilla)-Vibrio vulnificus interaction in the gills: Role of the RtxA13 toxin.</title>
        <authorList>
            <person name="Callol A."/>
            <person name="Pajuelo D."/>
            <person name="Ebbesson L."/>
            <person name="Teles M."/>
            <person name="MacKenzie S."/>
            <person name="Amaro C."/>
        </authorList>
    </citation>
    <scope>NUCLEOTIDE SEQUENCE</scope>
</reference>
<dbReference type="EMBL" id="GBXM01090393">
    <property type="protein sequence ID" value="JAH18184.1"/>
    <property type="molecule type" value="Transcribed_RNA"/>
</dbReference>
<sequence>MFTRDGIHISWTLT</sequence>
<evidence type="ECO:0000313" key="1">
    <source>
        <dbReference type="EMBL" id="JAH18184.1"/>
    </source>
</evidence>
<protein>
    <submittedName>
        <fullName evidence="1">Uncharacterized protein</fullName>
    </submittedName>
</protein>
<proteinExistence type="predicted"/>
<organism evidence="1">
    <name type="scientific">Anguilla anguilla</name>
    <name type="common">European freshwater eel</name>
    <name type="synonym">Muraena anguilla</name>
    <dbReference type="NCBI Taxonomy" id="7936"/>
    <lineage>
        <taxon>Eukaryota</taxon>
        <taxon>Metazoa</taxon>
        <taxon>Chordata</taxon>
        <taxon>Craniata</taxon>
        <taxon>Vertebrata</taxon>
        <taxon>Euteleostomi</taxon>
        <taxon>Actinopterygii</taxon>
        <taxon>Neopterygii</taxon>
        <taxon>Teleostei</taxon>
        <taxon>Anguilliformes</taxon>
        <taxon>Anguillidae</taxon>
        <taxon>Anguilla</taxon>
    </lineage>
</organism>
<name>A0A0E9QMX2_ANGAN</name>
<reference evidence="1" key="1">
    <citation type="submission" date="2014-11" db="EMBL/GenBank/DDBJ databases">
        <authorList>
            <person name="Amaro Gonzalez C."/>
        </authorList>
    </citation>
    <scope>NUCLEOTIDE SEQUENCE</scope>
</reference>
<accession>A0A0E9QMX2</accession>